<sequence length="259" mass="28176">MSTVGEQAGSASSDASNARKPVSYSDMAAKNRMDAQAAFGRAIAVHDKLPPQLLPKHAVMFFENVFKKESTAQQQKGDCIACGLSISSTGSYKFHTHVMACPLMPQVVKKAFTAIRDKTESQRAAKRQLEALGEEERQLAADVHDKKQTVLKQQCIKAGMKSAAVQAADLAISEFFYANAIPFSAASAEPDSLYRRMIKAIQAAPDSYVAPTKNKLGTELLDECYNNMWDRKMATERAASACSPRATKRRSSASVMLSS</sequence>
<keyword evidence="3" id="KW-1185">Reference proteome</keyword>
<gene>
    <name evidence="2" type="ORF">AB1Y20_019291</name>
</gene>
<feature type="region of interest" description="Disordered" evidence="1">
    <location>
        <begin position="240"/>
        <end position="259"/>
    </location>
</feature>
<proteinExistence type="predicted"/>
<reference evidence="2 3" key="1">
    <citation type="journal article" date="2024" name="Science">
        <title>Giant polyketide synthase enzymes in the biosynthesis of giant marine polyether toxins.</title>
        <authorList>
            <person name="Fallon T.R."/>
            <person name="Shende V.V."/>
            <person name="Wierzbicki I.H."/>
            <person name="Pendleton A.L."/>
            <person name="Watervoot N.F."/>
            <person name="Auber R.P."/>
            <person name="Gonzalez D.J."/>
            <person name="Wisecaver J.H."/>
            <person name="Moore B.S."/>
        </authorList>
    </citation>
    <scope>NUCLEOTIDE SEQUENCE [LARGE SCALE GENOMIC DNA]</scope>
    <source>
        <strain evidence="2 3">12B1</strain>
    </source>
</reference>
<dbReference type="EMBL" id="JBGBPQ010000005">
    <property type="protein sequence ID" value="KAL1524396.1"/>
    <property type="molecule type" value="Genomic_DNA"/>
</dbReference>
<feature type="compositionally biased region" description="Polar residues" evidence="1">
    <location>
        <begin position="1"/>
        <end position="16"/>
    </location>
</feature>
<comment type="caution">
    <text evidence="2">The sequence shown here is derived from an EMBL/GenBank/DDBJ whole genome shotgun (WGS) entry which is preliminary data.</text>
</comment>
<organism evidence="2 3">
    <name type="scientific">Prymnesium parvum</name>
    <name type="common">Toxic golden alga</name>
    <dbReference type="NCBI Taxonomy" id="97485"/>
    <lineage>
        <taxon>Eukaryota</taxon>
        <taxon>Haptista</taxon>
        <taxon>Haptophyta</taxon>
        <taxon>Prymnesiophyceae</taxon>
        <taxon>Prymnesiales</taxon>
        <taxon>Prymnesiaceae</taxon>
        <taxon>Prymnesium</taxon>
    </lineage>
</organism>
<dbReference type="AlphaFoldDB" id="A0AB34JTW3"/>
<evidence type="ECO:0000313" key="3">
    <source>
        <dbReference type="Proteomes" id="UP001515480"/>
    </source>
</evidence>
<accession>A0AB34JTW3</accession>
<feature type="region of interest" description="Disordered" evidence="1">
    <location>
        <begin position="1"/>
        <end position="20"/>
    </location>
</feature>
<evidence type="ECO:0000256" key="1">
    <source>
        <dbReference type="SAM" id="MobiDB-lite"/>
    </source>
</evidence>
<name>A0AB34JTW3_PRYPA</name>
<evidence type="ECO:0000313" key="2">
    <source>
        <dbReference type="EMBL" id="KAL1524396.1"/>
    </source>
</evidence>
<dbReference type="Proteomes" id="UP001515480">
    <property type="component" value="Unassembled WGS sequence"/>
</dbReference>
<protein>
    <submittedName>
        <fullName evidence="2">Uncharacterized protein</fullName>
    </submittedName>
</protein>